<keyword evidence="1" id="KW-0472">Membrane</keyword>
<keyword evidence="1" id="KW-1133">Transmembrane helix</keyword>
<dbReference type="EMBL" id="JASPKY010000923">
    <property type="protein sequence ID" value="KAK9680184.1"/>
    <property type="molecule type" value="Genomic_DNA"/>
</dbReference>
<comment type="caution">
    <text evidence="2">The sequence shown here is derived from an EMBL/GenBank/DDBJ whole genome shotgun (WGS) entry which is preliminary data.</text>
</comment>
<accession>A0AAW1HTZ7</accession>
<gene>
    <name evidence="2" type="ORF">QE152_g39291</name>
</gene>
<evidence type="ECO:0000313" key="2">
    <source>
        <dbReference type="EMBL" id="KAK9680184.1"/>
    </source>
</evidence>
<protein>
    <submittedName>
        <fullName evidence="2">Uncharacterized protein</fullName>
    </submittedName>
</protein>
<sequence>MVWRANPDKCKSRHCHSTNDKPQFVVGDCLQISQLINNYFINVLGSVVKGGVFLAITLFVGFGTQKTDLCSTCLQYEINIKEKLNDDEKADLLFIGTAATTYT</sequence>
<evidence type="ECO:0000256" key="1">
    <source>
        <dbReference type="SAM" id="Phobius"/>
    </source>
</evidence>
<organism evidence="2 3">
    <name type="scientific">Popillia japonica</name>
    <name type="common">Japanese beetle</name>
    <dbReference type="NCBI Taxonomy" id="7064"/>
    <lineage>
        <taxon>Eukaryota</taxon>
        <taxon>Metazoa</taxon>
        <taxon>Ecdysozoa</taxon>
        <taxon>Arthropoda</taxon>
        <taxon>Hexapoda</taxon>
        <taxon>Insecta</taxon>
        <taxon>Pterygota</taxon>
        <taxon>Neoptera</taxon>
        <taxon>Endopterygota</taxon>
        <taxon>Coleoptera</taxon>
        <taxon>Polyphaga</taxon>
        <taxon>Scarabaeiformia</taxon>
        <taxon>Scarabaeidae</taxon>
        <taxon>Rutelinae</taxon>
        <taxon>Popillia</taxon>
    </lineage>
</organism>
<evidence type="ECO:0000313" key="3">
    <source>
        <dbReference type="Proteomes" id="UP001458880"/>
    </source>
</evidence>
<keyword evidence="1" id="KW-0812">Transmembrane</keyword>
<proteinExistence type="predicted"/>
<dbReference type="Proteomes" id="UP001458880">
    <property type="component" value="Unassembled WGS sequence"/>
</dbReference>
<name>A0AAW1HTZ7_POPJA</name>
<feature type="transmembrane region" description="Helical" evidence="1">
    <location>
        <begin position="39"/>
        <end position="62"/>
    </location>
</feature>
<keyword evidence="3" id="KW-1185">Reference proteome</keyword>
<reference evidence="2 3" key="1">
    <citation type="journal article" date="2024" name="BMC Genomics">
        <title>De novo assembly and annotation of Popillia japonica's genome with initial clues to its potential as an invasive pest.</title>
        <authorList>
            <person name="Cucini C."/>
            <person name="Boschi S."/>
            <person name="Funari R."/>
            <person name="Cardaioli E."/>
            <person name="Iannotti N."/>
            <person name="Marturano G."/>
            <person name="Paoli F."/>
            <person name="Bruttini M."/>
            <person name="Carapelli A."/>
            <person name="Frati F."/>
            <person name="Nardi F."/>
        </authorList>
    </citation>
    <scope>NUCLEOTIDE SEQUENCE [LARGE SCALE GENOMIC DNA]</scope>
    <source>
        <strain evidence="2">DMR45628</strain>
    </source>
</reference>
<dbReference type="AlphaFoldDB" id="A0AAW1HTZ7"/>